<dbReference type="SUPFAM" id="SSF46785">
    <property type="entry name" value="Winged helix' DNA-binding domain"/>
    <property type="match status" value="1"/>
</dbReference>
<name>A0ABW8IC70_9BACI</name>
<dbReference type="Pfam" id="PF12802">
    <property type="entry name" value="MarR_2"/>
    <property type="match status" value="1"/>
</dbReference>
<dbReference type="PROSITE" id="PS50995">
    <property type="entry name" value="HTH_MARR_2"/>
    <property type="match status" value="1"/>
</dbReference>
<evidence type="ECO:0000256" key="3">
    <source>
        <dbReference type="ARBA" id="ARBA00023163"/>
    </source>
</evidence>
<dbReference type="PANTHER" id="PTHR42756">
    <property type="entry name" value="TRANSCRIPTIONAL REGULATOR, MARR"/>
    <property type="match status" value="1"/>
</dbReference>
<dbReference type="InterPro" id="IPR000835">
    <property type="entry name" value="HTH_MarR-typ"/>
</dbReference>
<dbReference type="InterPro" id="IPR036388">
    <property type="entry name" value="WH-like_DNA-bd_sf"/>
</dbReference>
<organism evidence="5 6">
    <name type="scientific">Bacillus lumedeiriae</name>
    <dbReference type="NCBI Taxonomy" id="3058829"/>
    <lineage>
        <taxon>Bacteria</taxon>
        <taxon>Bacillati</taxon>
        <taxon>Bacillota</taxon>
        <taxon>Bacilli</taxon>
        <taxon>Bacillales</taxon>
        <taxon>Bacillaceae</taxon>
        <taxon>Bacillus</taxon>
    </lineage>
</organism>
<dbReference type="Gene3D" id="1.10.10.10">
    <property type="entry name" value="Winged helix-like DNA-binding domain superfamily/Winged helix DNA-binding domain"/>
    <property type="match status" value="1"/>
</dbReference>
<comment type="caution">
    <text evidence="5">The sequence shown here is derived from an EMBL/GenBank/DDBJ whole genome shotgun (WGS) entry which is preliminary data.</text>
</comment>
<evidence type="ECO:0000256" key="1">
    <source>
        <dbReference type="ARBA" id="ARBA00023015"/>
    </source>
</evidence>
<gene>
    <name evidence="5" type="ORF">QYG89_15765</name>
</gene>
<keyword evidence="3" id="KW-0804">Transcription</keyword>
<evidence type="ECO:0000313" key="6">
    <source>
        <dbReference type="Proteomes" id="UP001619911"/>
    </source>
</evidence>
<keyword evidence="1" id="KW-0805">Transcription regulation</keyword>
<dbReference type="InterPro" id="IPR036390">
    <property type="entry name" value="WH_DNA-bd_sf"/>
</dbReference>
<dbReference type="SMART" id="SM00347">
    <property type="entry name" value="HTH_MARR"/>
    <property type="match status" value="1"/>
</dbReference>
<keyword evidence="6" id="KW-1185">Reference proteome</keyword>
<evidence type="ECO:0000256" key="2">
    <source>
        <dbReference type="ARBA" id="ARBA00023125"/>
    </source>
</evidence>
<sequence>MKTYQRFFQQFMLLYRPFEHQLNLLLGDHGLYRAQWTVLYYLMNEGPATLVELAGYQRVEKPTMTRTVQRLEEMGYVTPIPGKDKREKRMQLTELGRSVYKEVRVTVDEFEQEILKGISEEQQLESIRVMEEIRNNIAK</sequence>
<keyword evidence="2" id="KW-0238">DNA-binding</keyword>
<evidence type="ECO:0000313" key="5">
    <source>
        <dbReference type="EMBL" id="MFK2827102.1"/>
    </source>
</evidence>
<protein>
    <submittedName>
        <fullName evidence="5">MarR family transcriptional regulator</fullName>
    </submittedName>
</protein>
<accession>A0ABW8IC70</accession>
<reference evidence="5 6" key="1">
    <citation type="submission" date="2023-07" db="EMBL/GenBank/DDBJ databases">
        <title>Bacillus lucianemedeirus sp. nov, a new species isolated from an immunobiological production facility.</title>
        <authorList>
            <person name="Costa L.V."/>
            <person name="Miranda R.V.S.L."/>
            <person name="Brandao M.L.L."/>
            <person name="Reis C.M.F."/>
            <person name="Frazao A.M."/>
            <person name="Cruz F.V."/>
            <person name="Baio P.V.P."/>
            <person name="Veras J.F.C."/>
            <person name="Ramos J.N."/>
            <person name="Vieira V."/>
        </authorList>
    </citation>
    <scope>NUCLEOTIDE SEQUENCE [LARGE SCALE GENOMIC DNA]</scope>
    <source>
        <strain evidence="5 6">B190/17</strain>
    </source>
</reference>
<dbReference type="EMBL" id="JAUIYO010000021">
    <property type="protein sequence ID" value="MFK2827102.1"/>
    <property type="molecule type" value="Genomic_DNA"/>
</dbReference>
<feature type="domain" description="HTH marR-type" evidence="4">
    <location>
        <begin position="4"/>
        <end position="135"/>
    </location>
</feature>
<dbReference type="Proteomes" id="UP001619911">
    <property type="component" value="Unassembled WGS sequence"/>
</dbReference>
<dbReference type="PANTHER" id="PTHR42756:SF1">
    <property type="entry name" value="TRANSCRIPTIONAL REPRESSOR OF EMRAB OPERON"/>
    <property type="match status" value="1"/>
</dbReference>
<proteinExistence type="predicted"/>
<evidence type="ECO:0000259" key="4">
    <source>
        <dbReference type="PROSITE" id="PS50995"/>
    </source>
</evidence>